<organism evidence="11 12">
    <name type="scientific">Pseudaquabacterium inlustre</name>
    <dbReference type="NCBI Taxonomy" id="2984192"/>
    <lineage>
        <taxon>Bacteria</taxon>
        <taxon>Pseudomonadati</taxon>
        <taxon>Pseudomonadota</taxon>
        <taxon>Betaproteobacteria</taxon>
        <taxon>Burkholderiales</taxon>
        <taxon>Sphaerotilaceae</taxon>
        <taxon>Pseudaquabacterium</taxon>
    </lineage>
</organism>
<dbReference type="Gene3D" id="3.40.50.1220">
    <property type="entry name" value="TPP-binding domain"/>
    <property type="match status" value="1"/>
</dbReference>
<evidence type="ECO:0000313" key="12">
    <source>
        <dbReference type="Proteomes" id="UP001365405"/>
    </source>
</evidence>
<dbReference type="Pfam" id="PF02776">
    <property type="entry name" value="TPP_enzyme_N"/>
    <property type="match status" value="1"/>
</dbReference>
<evidence type="ECO:0000256" key="7">
    <source>
        <dbReference type="SAM" id="MobiDB-lite"/>
    </source>
</evidence>
<evidence type="ECO:0000256" key="4">
    <source>
        <dbReference type="ARBA" id="ARBA00022723"/>
    </source>
</evidence>
<comment type="caution">
    <text evidence="11">The sequence shown here is derived from an EMBL/GenBank/DDBJ whole genome shotgun (WGS) entry which is preliminary data.</text>
</comment>
<dbReference type="InterPro" id="IPR011766">
    <property type="entry name" value="TPP_enzyme_TPP-bd"/>
</dbReference>
<comment type="cofactor">
    <cofactor evidence="1">
        <name>Mg(2+)</name>
        <dbReference type="ChEBI" id="CHEBI:18420"/>
    </cofactor>
</comment>
<feature type="domain" description="Thiamine pyrophosphate enzyme TPP-binding" evidence="9">
    <location>
        <begin position="424"/>
        <end position="554"/>
    </location>
</feature>
<gene>
    <name evidence="11" type="ORF">AACH10_12755</name>
</gene>
<dbReference type="InterPro" id="IPR029035">
    <property type="entry name" value="DHS-like_NAD/FAD-binding_dom"/>
</dbReference>
<dbReference type="EMBL" id="JBBUTH010000007">
    <property type="protein sequence ID" value="MEK8051113.1"/>
    <property type="molecule type" value="Genomic_DNA"/>
</dbReference>
<evidence type="ECO:0000256" key="3">
    <source>
        <dbReference type="ARBA" id="ARBA00007812"/>
    </source>
</evidence>
<dbReference type="Proteomes" id="UP001365405">
    <property type="component" value="Unassembled WGS sequence"/>
</dbReference>
<evidence type="ECO:0000259" key="8">
    <source>
        <dbReference type="Pfam" id="PF00205"/>
    </source>
</evidence>
<comment type="cofactor">
    <cofactor evidence="2">
        <name>thiamine diphosphate</name>
        <dbReference type="ChEBI" id="CHEBI:58937"/>
    </cofactor>
</comment>
<evidence type="ECO:0000259" key="9">
    <source>
        <dbReference type="Pfam" id="PF02775"/>
    </source>
</evidence>
<dbReference type="SUPFAM" id="SSF52467">
    <property type="entry name" value="DHS-like NAD/FAD-binding domain"/>
    <property type="match status" value="1"/>
</dbReference>
<feature type="region of interest" description="Disordered" evidence="7">
    <location>
        <begin position="1"/>
        <end position="23"/>
    </location>
</feature>
<evidence type="ECO:0000256" key="5">
    <source>
        <dbReference type="ARBA" id="ARBA00023052"/>
    </source>
</evidence>
<dbReference type="InterPro" id="IPR012001">
    <property type="entry name" value="Thiamin_PyroP_enz_TPP-bd_dom"/>
</dbReference>
<name>A0ABU9CGY5_9BURK</name>
<evidence type="ECO:0000256" key="1">
    <source>
        <dbReference type="ARBA" id="ARBA00001946"/>
    </source>
</evidence>
<dbReference type="Pfam" id="PF02775">
    <property type="entry name" value="TPP_enzyme_C"/>
    <property type="match status" value="1"/>
</dbReference>
<dbReference type="CDD" id="cd02004">
    <property type="entry name" value="TPP_BZL_OCoD_HPCL"/>
    <property type="match status" value="1"/>
</dbReference>
<dbReference type="CDD" id="cd07035">
    <property type="entry name" value="TPP_PYR_POX_like"/>
    <property type="match status" value="1"/>
</dbReference>
<accession>A0ABU9CGY5</accession>
<reference evidence="11 12" key="1">
    <citation type="submission" date="2024-04" db="EMBL/GenBank/DDBJ databases">
        <title>Novel species of the genus Ideonella isolated from streams.</title>
        <authorList>
            <person name="Lu H."/>
        </authorList>
    </citation>
    <scope>NUCLEOTIDE SEQUENCE [LARGE SCALE GENOMIC DNA]</scope>
    <source>
        <strain evidence="11 12">DXS22W</strain>
    </source>
</reference>
<sequence>MTASASPAATSTSTSTPTTTPTISHRSVAEVIARFLVARGVDRIFGLQGGHIQPIWDHLAQLGVRIVDVRDEGAAVHMAHAHAQLSGGVGVAMATAGPGVTNCVTAITHAHLERVPVLLIGGCPPVPQDDLGPLQGIDHVAILQPVTRLARTLRTADQIARDLDKAWSIADGDGGAPGPVYLEIPTDVLRQQVHPALVLPEHLAPRKRPAVAPDAGGVAEAAALLRAARRPLVVTGRGARGAGAALNRLLDASGAVYLDTQESRGLVDGAHAAVVGAVRAKAIQEADLVLVVGRKLDYQMAYGSPAVFKAARFVRIADHADELRDNRRGEVELLADAGLALVALADALGRPSAALDTAWTAALRAEHVKRAARHAEAMASAPAGKDGHMHPNRIFAALRQVLAPDAITIADGGDLLSFARMGLETKHYLDAGAFGCLGVGTPYAVAAALLHPGRQVVAITGDGAFGINAMEIDSAARHGAQAVFIVSNNAAWNIERLDQEMNYGGRVVGTTLAWSDYAAMARAFGLHAERVTDPARLKGAIEDALAHAPALIDVVTTQDALSSDAGKGLGWVPDRQALTAWDEAEQARRA</sequence>
<evidence type="ECO:0000256" key="2">
    <source>
        <dbReference type="ARBA" id="ARBA00001964"/>
    </source>
</evidence>
<keyword evidence="5 6" id="KW-0786">Thiamine pyrophosphate</keyword>
<feature type="domain" description="Thiamine pyrophosphate enzyme N-terminal TPP-binding" evidence="10">
    <location>
        <begin position="27"/>
        <end position="142"/>
    </location>
</feature>
<feature type="compositionally biased region" description="Low complexity" evidence="7">
    <location>
        <begin position="1"/>
        <end position="22"/>
    </location>
</feature>
<dbReference type="Gene3D" id="3.40.50.970">
    <property type="match status" value="2"/>
</dbReference>
<evidence type="ECO:0000313" key="11">
    <source>
        <dbReference type="EMBL" id="MEK8051113.1"/>
    </source>
</evidence>
<dbReference type="PANTHER" id="PTHR18968:SF166">
    <property type="entry name" value="2-HYDROXYACYL-COA LYASE 2"/>
    <property type="match status" value="1"/>
</dbReference>
<keyword evidence="4" id="KW-0479">Metal-binding</keyword>
<dbReference type="SUPFAM" id="SSF52518">
    <property type="entry name" value="Thiamin diphosphate-binding fold (THDP-binding)"/>
    <property type="match status" value="2"/>
</dbReference>
<dbReference type="InterPro" id="IPR000399">
    <property type="entry name" value="TPP-bd_CS"/>
</dbReference>
<dbReference type="InterPro" id="IPR045229">
    <property type="entry name" value="TPP_enz"/>
</dbReference>
<dbReference type="InterPro" id="IPR029061">
    <property type="entry name" value="THDP-binding"/>
</dbReference>
<protein>
    <submittedName>
        <fullName evidence="11">Thiamine pyrophosphate-binding protein</fullName>
    </submittedName>
</protein>
<comment type="similarity">
    <text evidence="3 6">Belongs to the TPP enzyme family.</text>
</comment>
<keyword evidence="12" id="KW-1185">Reference proteome</keyword>
<proteinExistence type="inferred from homology"/>
<evidence type="ECO:0000259" key="10">
    <source>
        <dbReference type="Pfam" id="PF02776"/>
    </source>
</evidence>
<evidence type="ECO:0000256" key="6">
    <source>
        <dbReference type="RuleBase" id="RU362132"/>
    </source>
</evidence>
<dbReference type="Pfam" id="PF00205">
    <property type="entry name" value="TPP_enzyme_M"/>
    <property type="match status" value="1"/>
</dbReference>
<dbReference type="PROSITE" id="PS00187">
    <property type="entry name" value="TPP_ENZYMES"/>
    <property type="match status" value="1"/>
</dbReference>
<dbReference type="RefSeq" id="WP_341410804.1">
    <property type="nucleotide sequence ID" value="NZ_JBBUTH010000007.1"/>
</dbReference>
<dbReference type="PANTHER" id="PTHR18968">
    <property type="entry name" value="THIAMINE PYROPHOSPHATE ENZYMES"/>
    <property type="match status" value="1"/>
</dbReference>
<feature type="domain" description="Thiamine pyrophosphate enzyme central" evidence="8">
    <location>
        <begin position="218"/>
        <end position="344"/>
    </location>
</feature>
<dbReference type="InterPro" id="IPR012000">
    <property type="entry name" value="Thiamin_PyroP_enz_cen_dom"/>
</dbReference>